<dbReference type="Pfam" id="PF02504">
    <property type="entry name" value="FA_synthesis"/>
    <property type="match status" value="1"/>
</dbReference>
<dbReference type="GO" id="GO:0006633">
    <property type="term" value="P:fatty acid biosynthetic process"/>
    <property type="evidence" value="ECO:0007669"/>
    <property type="project" value="InterPro"/>
</dbReference>
<evidence type="ECO:0000313" key="1">
    <source>
        <dbReference type="EMBL" id="MPM57187.1"/>
    </source>
</evidence>
<dbReference type="PIRSF" id="PIRSF036593">
    <property type="entry name" value="GrdD"/>
    <property type="match status" value="1"/>
</dbReference>
<dbReference type="GO" id="GO:0016747">
    <property type="term" value="F:acyltransferase activity, transferring groups other than amino-acyl groups"/>
    <property type="evidence" value="ECO:0007669"/>
    <property type="project" value="InterPro"/>
</dbReference>
<name>A0A645AVM2_9ZZZZ</name>
<sequence>MDERKLISKTFLEIADALEKGKSLGGHRIGLTTLGSEHGEKALLQGALLAKKQFPQIDVVLIGPKNDTGLETLEANNEDEQYKVMEEALDSKNIEAYVTMHYNFPIGVSTVGKVVAPANGREVYIATTTGTSSAHRVEGMVKNAIYGIIAAKAAGVEKPKVGILNVDGARAVEIVLKNLKAKGYDIEFGESERADGGAVLRGNDLLMGAVDVVVTDTLTGNLLIKLFSSFTSGGKYETTGSAYGPGIGEGYDRNVLILSRASGTPVIANAIKYGYDVVHGGINKLAEAEFKKLNAMNWLSLVKKDDKKAEKKEAAEIKAPNKVPVTGSISGIDIMELEDAVKVVWAGGIYAESGMGCTGPVLLVPEDKVAESTGLLAKAGFLAAESSIC</sequence>
<reference evidence="1" key="1">
    <citation type="submission" date="2019-08" db="EMBL/GenBank/DDBJ databases">
        <authorList>
            <person name="Kucharzyk K."/>
            <person name="Murdoch R.W."/>
            <person name="Higgins S."/>
            <person name="Loffler F."/>
        </authorList>
    </citation>
    <scope>NUCLEOTIDE SEQUENCE</scope>
</reference>
<dbReference type="AlphaFoldDB" id="A0A645AVM2"/>
<protein>
    <submittedName>
        <fullName evidence="1">Glycine/sarcosine/betaine reductase complex component C subunit alpha</fullName>
        <ecNumber evidence="1">1.21.4.2</ecNumber>
    </submittedName>
</protein>
<dbReference type="EC" id="1.21.4.2" evidence="1"/>
<dbReference type="GO" id="GO:0030699">
    <property type="term" value="F:glycine reductase activity"/>
    <property type="evidence" value="ECO:0007669"/>
    <property type="project" value="UniProtKB-EC"/>
</dbReference>
<dbReference type="InterPro" id="IPR003664">
    <property type="entry name" value="FA_synthesis"/>
</dbReference>
<dbReference type="InterPro" id="IPR012116">
    <property type="entry name" value="Gly_reductase_pC_asu"/>
</dbReference>
<dbReference type="EMBL" id="VSSQ01016134">
    <property type="protein sequence ID" value="MPM57187.1"/>
    <property type="molecule type" value="Genomic_DNA"/>
</dbReference>
<gene>
    <name evidence="1" type="primary">grdD_5</name>
    <name evidence="1" type="ORF">SDC9_104009</name>
</gene>
<dbReference type="SUPFAM" id="SSF53659">
    <property type="entry name" value="Isocitrate/Isopropylmalate dehydrogenase-like"/>
    <property type="match status" value="1"/>
</dbReference>
<proteinExistence type="predicted"/>
<organism evidence="1">
    <name type="scientific">bioreactor metagenome</name>
    <dbReference type="NCBI Taxonomy" id="1076179"/>
    <lineage>
        <taxon>unclassified sequences</taxon>
        <taxon>metagenomes</taxon>
        <taxon>ecological metagenomes</taxon>
    </lineage>
</organism>
<keyword evidence="1" id="KW-0560">Oxidoreductase</keyword>
<accession>A0A645AVM2</accession>
<dbReference type="Gene3D" id="3.40.718.10">
    <property type="entry name" value="Isopropylmalate Dehydrogenase"/>
    <property type="match status" value="1"/>
</dbReference>
<comment type="caution">
    <text evidence="1">The sequence shown here is derived from an EMBL/GenBank/DDBJ whole genome shotgun (WGS) entry which is preliminary data.</text>
</comment>
<dbReference type="NCBIfam" id="NF040747">
    <property type="entry name" value="reduct_C_alpha"/>
    <property type="match status" value="1"/>
</dbReference>